<dbReference type="InterPro" id="IPR023210">
    <property type="entry name" value="NADP_OxRdtase_dom"/>
</dbReference>
<reference evidence="3 4" key="1">
    <citation type="journal article" date="2018" name="PLoS Pathog.">
        <title>Evolution of structural diversity of trichothecenes, a family of toxins produced by plant pathogenic and entomopathogenic fungi.</title>
        <authorList>
            <person name="Proctor R.H."/>
            <person name="McCormick S.P."/>
            <person name="Kim H.S."/>
            <person name="Cardoza R.E."/>
            <person name="Stanley A.M."/>
            <person name="Lindo L."/>
            <person name="Kelly A."/>
            <person name="Brown D.W."/>
            <person name="Lee T."/>
            <person name="Vaughan M.M."/>
            <person name="Alexander N.J."/>
            <person name="Busman M."/>
            <person name="Gutierrez S."/>
        </authorList>
    </citation>
    <scope>NUCLEOTIDE SEQUENCE [LARGE SCALE GENOMIC DNA]</scope>
    <source>
        <strain evidence="3 4">IBT 40837</strain>
    </source>
</reference>
<dbReference type="SUPFAM" id="SSF51430">
    <property type="entry name" value="NAD(P)-linked oxidoreductase"/>
    <property type="match status" value="1"/>
</dbReference>
<evidence type="ECO:0000259" key="2">
    <source>
        <dbReference type="Pfam" id="PF00248"/>
    </source>
</evidence>
<dbReference type="PRINTS" id="PR00069">
    <property type="entry name" value="ALDKETRDTASE"/>
</dbReference>
<dbReference type="InterPro" id="IPR036812">
    <property type="entry name" value="NAD(P)_OxRdtase_dom_sf"/>
</dbReference>
<dbReference type="InterPro" id="IPR020471">
    <property type="entry name" value="AKR"/>
</dbReference>
<dbReference type="Gene3D" id="3.20.20.100">
    <property type="entry name" value="NADP-dependent oxidoreductase domain"/>
    <property type="match status" value="1"/>
</dbReference>
<accession>A0A395NP58</accession>
<dbReference type="GO" id="GO:0016491">
    <property type="term" value="F:oxidoreductase activity"/>
    <property type="evidence" value="ECO:0007669"/>
    <property type="project" value="UniProtKB-KW"/>
</dbReference>
<feature type="domain" description="NADP-dependent oxidoreductase" evidence="2">
    <location>
        <begin position="7"/>
        <end position="308"/>
    </location>
</feature>
<dbReference type="InterPro" id="IPR050523">
    <property type="entry name" value="AKR_Detox_Biosynth"/>
</dbReference>
<dbReference type="Pfam" id="PF00248">
    <property type="entry name" value="Aldo_ket_red"/>
    <property type="match status" value="1"/>
</dbReference>
<keyword evidence="4" id="KW-1185">Reference proteome</keyword>
<evidence type="ECO:0000256" key="1">
    <source>
        <dbReference type="ARBA" id="ARBA00023002"/>
    </source>
</evidence>
<evidence type="ECO:0000313" key="3">
    <source>
        <dbReference type="EMBL" id="RFU77872.1"/>
    </source>
</evidence>
<dbReference type="Proteomes" id="UP000266272">
    <property type="component" value="Unassembled WGS sequence"/>
</dbReference>
<sequence length="326" mass="35929">MSAPRPRLIFGVANVTGDGAFRTTEQATELLDVVEKEGIKQLDTAQLYGTSEQILGEIKAPSRFIIDTKHIGGWTPGSSSREEVVKRGLDSLKKLGVDKVNIFYIHAPDPDEPLEGTLAGINDLYHQGRFEKFGLSNFNAEEVKAVLKITKEKGYVAPTVYQGNYNPVARKTETDLFPILRENGIAFNAYSAIAGGFLTKSPEQLKQATGGEGRWSKETGVGQLYHTLYNKPSFLKALEIWSEVSNSSGIPKAELAYRWVAYHSILKENLGDGIVLGASRITQLQQTVAGLNNGPLPESVVKTIDDVWQVVKDDSPMDNYDVRRKN</sequence>
<dbReference type="PANTHER" id="PTHR43364:SF4">
    <property type="entry name" value="NAD(P)-LINKED OXIDOREDUCTASE SUPERFAMILY PROTEIN"/>
    <property type="match status" value="1"/>
</dbReference>
<comment type="caution">
    <text evidence="3">The sequence shown here is derived from an EMBL/GenBank/DDBJ whole genome shotgun (WGS) entry which is preliminary data.</text>
</comment>
<organism evidence="3 4">
    <name type="scientific">Trichoderma arundinaceum</name>
    <dbReference type="NCBI Taxonomy" id="490622"/>
    <lineage>
        <taxon>Eukaryota</taxon>
        <taxon>Fungi</taxon>
        <taxon>Dikarya</taxon>
        <taxon>Ascomycota</taxon>
        <taxon>Pezizomycotina</taxon>
        <taxon>Sordariomycetes</taxon>
        <taxon>Hypocreomycetidae</taxon>
        <taxon>Hypocreales</taxon>
        <taxon>Hypocreaceae</taxon>
        <taxon>Trichoderma</taxon>
    </lineage>
</organism>
<dbReference type="CDD" id="cd19075">
    <property type="entry name" value="AKR_AKR7A1-5"/>
    <property type="match status" value="1"/>
</dbReference>
<dbReference type="OrthoDB" id="2310150at2759"/>
<dbReference type="STRING" id="490622.A0A395NP58"/>
<name>A0A395NP58_TRIAR</name>
<keyword evidence="1" id="KW-0560">Oxidoreductase</keyword>
<dbReference type="EMBL" id="PXOA01000246">
    <property type="protein sequence ID" value="RFU77872.1"/>
    <property type="molecule type" value="Genomic_DNA"/>
</dbReference>
<gene>
    <name evidence="3" type="ORF">TARUN_4340</name>
</gene>
<dbReference type="AlphaFoldDB" id="A0A395NP58"/>
<protein>
    <submittedName>
        <fullName evidence="3">Alcohol dehydrogenase</fullName>
    </submittedName>
</protein>
<evidence type="ECO:0000313" key="4">
    <source>
        <dbReference type="Proteomes" id="UP000266272"/>
    </source>
</evidence>
<proteinExistence type="predicted"/>
<dbReference type="PANTHER" id="PTHR43364">
    <property type="entry name" value="NADH-SPECIFIC METHYLGLYOXAL REDUCTASE-RELATED"/>
    <property type="match status" value="1"/>
</dbReference>